<dbReference type="NCBIfam" id="TIGR01589">
    <property type="entry name" value="A_thal_3526"/>
    <property type="match status" value="1"/>
</dbReference>
<dbReference type="AlphaFoldDB" id="A0AAN7KXA1"/>
<proteinExistence type="predicted"/>
<dbReference type="PANTHER" id="PTHR31871">
    <property type="entry name" value="OS02G0137100 PROTEIN"/>
    <property type="match status" value="1"/>
</dbReference>
<reference evidence="1 2" key="1">
    <citation type="journal article" date="2023" name="Hortic Res">
        <title>Pangenome of water caltrop reveals structural variations and asymmetric subgenome divergence after allopolyploidization.</title>
        <authorList>
            <person name="Zhang X."/>
            <person name="Chen Y."/>
            <person name="Wang L."/>
            <person name="Yuan Y."/>
            <person name="Fang M."/>
            <person name="Shi L."/>
            <person name="Lu R."/>
            <person name="Comes H.P."/>
            <person name="Ma Y."/>
            <person name="Chen Y."/>
            <person name="Huang G."/>
            <person name="Zhou Y."/>
            <person name="Zheng Z."/>
            <person name="Qiu Y."/>
        </authorList>
    </citation>
    <scope>NUCLEOTIDE SEQUENCE [LARGE SCALE GENOMIC DNA]</scope>
    <source>
        <tissue evidence="1">Roots</tissue>
    </source>
</reference>
<protein>
    <submittedName>
        <fullName evidence="1">Uncharacterized protein</fullName>
    </submittedName>
</protein>
<sequence length="220" mass="23694">MSSGTVRRVCRQDIQLVQNLIERCLQLYMNRKEVVDTLLVQAKIEPEFTELVQNSAFYGQEIPDSTVKPEKIQHPLNPILNNDFTNGGSSLHSSVLSSMDMPAYANRIDVPPNMISSQSSNMALVQGVNGGLIKTETGYSGASSYMFSAESNVLDARSIIGNASVASFSSAGSTSLPLNEPLLDADTSSFGFLGRIPRNFSLSDLTADFSQSSGLQPSST</sequence>
<dbReference type="EMBL" id="JAXIOK010000005">
    <property type="protein sequence ID" value="KAK4771625.1"/>
    <property type="molecule type" value="Genomic_DNA"/>
</dbReference>
<dbReference type="PANTHER" id="PTHR31871:SF1">
    <property type="entry name" value="HISTIDINE-TRNA LIGASE"/>
    <property type="match status" value="1"/>
</dbReference>
<evidence type="ECO:0000313" key="2">
    <source>
        <dbReference type="Proteomes" id="UP001345219"/>
    </source>
</evidence>
<dbReference type="Proteomes" id="UP001345219">
    <property type="component" value="Chromosome 24"/>
</dbReference>
<keyword evidence="2" id="KW-1185">Reference proteome</keyword>
<name>A0AAN7KXA1_9MYRT</name>
<dbReference type="InterPro" id="IPR006476">
    <property type="entry name" value="CHP01589_pln"/>
</dbReference>
<accession>A0AAN7KXA1</accession>
<gene>
    <name evidence="1" type="ORF">SAY87_032157</name>
</gene>
<organism evidence="1 2">
    <name type="scientific">Trapa incisa</name>
    <dbReference type="NCBI Taxonomy" id="236973"/>
    <lineage>
        <taxon>Eukaryota</taxon>
        <taxon>Viridiplantae</taxon>
        <taxon>Streptophyta</taxon>
        <taxon>Embryophyta</taxon>
        <taxon>Tracheophyta</taxon>
        <taxon>Spermatophyta</taxon>
        <taxon>Magnoliopsida</taxon>
        <taxon>eudicotyledons</taxon>
        <taxon>Gunneridae</taxon>
        <taxon>Pentapetalae</taxon>
        <taxon>rosids</taxon>
        <taxon>malvids</taxon>
        <taxon>Myrtales</taxon>
        <taxon>Lythraceae</taxon>
        <taxon>Trapa</taxon>
    </lineage>
</organism>
<dbReference type="Pfam" id="PF09713">
    <property type="entry name" value="A_thal_3526"/>
    <property type="match status" value="1"/>
</dbReference>
<evidence type="ECO:0000313" key="1">
    <source>
        <dbReference type="EMBL" id="KAK4771625.1"/>
    </source>
</evidence>
<comment type="caution">
    <text evidence="1">The sequence shown here is derived from an EMBL/GenBank/DDBJ whole genome shotgun (WGS) entry which is preliminary data.</text>
</comment>